<name>A0A832G762_9BACT</name>
<keyword evidence="4" id="KW-0949">S-adenosyl-L-methionine</keyword>
<dbReference type="InterPro" id="IPR029063">
    <property type="entry name" value="SAM-dependent_MTases_sf"/>
</dbReference>
<comment type="caution">
    <text evidence="8">The sequence shown here is derived from an EMBL/GenBank/DDBJ whole genome shotgun (WGS) entry which is preliminary data.</text>
</comment>
<comment type="catalytic activity">
    <reaction evidence="5">
        <text>a 2'-deoxyadenosine in DNA + S-adenosyl-L-methionine = an N(6)-methyl-2'-deoxyadenosine in DNA + S-adenosyl-L-homocysteine + H(+)</text>
        <dbReference type="Rhea" id="RHEA:15197"/>
        <dbReference type="Rhea" id="RHEA-COMP:12418"/>
        <dbReference type="Rhea" id="RHEA-COMP:12419"/>
        <dbReference type="ChEBI" id="CHEBI:15378"/>
        <dbReference type="ChEBI" id="CHEBI:57856"/>
        <dbReference type="ChEBI" id="CHEBI:59789"/>
        <dbReference type="ChEBI" id="CHEBI:90615"/>
        <dbReference type="ChEBI" id="CHEBI:90616"/>
        <dbReference type="EC" id="2.1.1.72"/>
    </reaction>
</comment>
<dbReference type="PROSITE" id="PS00092">
    <property type="entry name" value="N6_MTASE"/>
    <property type="match status" value="1"/>
</dbReference>
<dbReference type="GO" id="GO:0003676">
    <property type="term" value="F:nucleic acid binding"/>
    <property type="evidence" value="ECO:0007669"/>
    <property type="project" value="InterPro"/>
</dbReference>
<reference evidence="8" key="1">
    <citation type="journal article" date="2020" name="mSystems">
        <title>Genome- and Community-Level Interaction Insights into Carbon Utilization and Element Cycling Functions of Hydrothermarchaeota in Hydrothermal Sediment.</title>
        <authorList>
            <person name="Zhou Z."/>
            <person name="Liu Y."/>
            <person name="Xu W."/>
            <person name="Pan J."/>
            <person name="Luo Z.H."/>
            <person name="Li M."/>
        </authorList>
    </citation>
    <scope>NUCLEOTIDE SEQUENCE [LARGE SCALE GENOMIC DNA]</scope>
    <source>
        <strain evidence="8">SpSt-500</strain>
    </source>
</reference>
<proteinExistence type="predicted"/>
<dbReference type="GO" id="GO:0006304">
    <property type="term" value="P:DNA modification"/>
    <property type="evidence" value="ECO:0007669"/>
    <property type="project" value="InterPro"/>
</dbReference>
<evidence type="ECO:0000256" key="2">
    <source>
        <dbReference type="ARBA" id="ARBA00022603"/>
    </source>
</evidence>
<evidence type="ECO:0000256" key="1">
    <source>
        <dbReference type="ARBA" id="ARBA00011900"/>
    </source>
</evidence>
<dbReference type="GO" id="GO:0009007">
    <property type="term" value="F:site-specific DNA-methyltransferase (adenine-specific) activity"/>
    <property type="evidence" value="ECO:0007669"/>
    <property type="project" value="UniProtKB-EC"/>
</dbReference>
<protein>
    <recommendedName>
        <fullName evidence="1">site-specific DNA-methyltransferase (adenine-specific)</fullName>
        <ecNumber evidence="1">2.1.1.72</ecNumber>
    </recommendedName>
</protein>
<evidence type="ECO:0000256" key="3">
    <source>
        <dbReference type="ARBA" id="ARBA00022679"/>
    </source>
</evidence>
<evidence type="ECO:0000256" key="6">
    <source>
        <dbReference type="SAM" id="Coils"/>
    </source>
</evidence>
<dbReference type="AlphaFoldDB" id="A0A832G762"/>
<dbReference type="EMBL" id="DSVI01000016">
    <property type="protein sequence ID" value="HGT48355.1"/>
    <property type="molecule type" value="Genomic_DNA"/>
</dbReference>
<dbReference type="Pfam" id="PF07669">
    <property type="entry name" value="Eco57I"/>
    <property type="match status" value="1"/>
</dbReference>
<sequence>MNFNNPYSREAYKDFFQNQFLTDDFKISEEKLSFEFTPQYLKSAFVIGEDKSLELKVLEVLHDSENDPRVGLSKDIFRLMSSYGYKRALVLLHSSKSQNYRLSLATIELSLEGSKVKKEYSNPRRYSFFLGPDAKVKTPYNFLISKGKVKDFEDLRKRFSIEAVTDDFYNEFKPNFDRLSESVYGTKDKQLKQDFALLFIIRTIFLGFVQKKLWLNKDEEFILNYWREYKEKYYGKNLFYSEWLRPLFFESLNSPPGRKVFNRTTPFSESTALALQMAPYLNGELFKEKIGIDDKELSIPDKSIEQFFDFLFSYNFTIEENTLYDQDLELNPEFLGIIFERLVNKEDGAVYTPRTEVDFICRISLVKWLEKTSNVSKKKLYHLLFDKHNEHIAEEILNENEKTEILNLLKNVTIADPAVGSGAFPVGMLQVLDETIRLLSNEKNENAFERKKEIISRSLYGVEVKAWAVWICQLRLWLSLFIDMPDEFSKSFEPLLPNLEFKIRRGDSIVQKIGDKIFPVDSHANISSSIKRKITELKKEKSDFFYGSIKANADLIKKKENDIFKEIIQEQIFEKKKTLKVFSGNEPLEDIFGNVFQKTELKLELDEKKKEQIKEEISLLEEELKSFKEEHPLIWNIEFAEIFYDKNGFDIIIGNPPYVRQEQISDPNGKHTPTEYKGLLRKTIYEEYPDYFYTNKLKTKLKIKIDGKSDLYTFFYLKSLKLLNEKGVLTFICSNSWLDVGYGKWLQQFILENSRLHFVIDNHAKRSFASADVNTIITVLDAPNKKIDEKHKVKFIVFKKPFEEVLNTENLLLNEYAQSITKDDDFRVYPITYKELKEAGTVYEDENDEKLGNGIYEGDKWGGKYLRAPDIFFTILEKGKDKLTRLYRISNIEGYIHDNNTGPKFPKVKFIKTVKQLDCILLTMNSKAIILYGVKKEGNSRLVSPILFPRTLGDRQLVVWNKAGIYAKEFYKIIPNSMEDIVSLVSQLNSTYGILQRELFGLTNLGDGALKFSAYDIGLFYIIQEIFIDEKEIENFLNRKQKEIIIELGFDKTKPIRSQKPNPLPDRKALDDIIFDALGLTQAEREEVYYAVCELVQNRLNKARSV</sequence>
<evidence type="ECO:0000313" key="8">
    <source>
        <dbReference type="EMBL" id="HGT48355.1"/>
    </source>
</evidence>
<keyword evidence="6" id="KW-0175">Coiled coil</keyword>
<dbReference type="PANTHER" id="PTHR33841:SF1">
    <property type="entry name" value="DNA METHYLTRANSFERASE A"/>
    <property type="match status" value="1"/>
</dbReference>
<keyword evidence="2" id="KW-0489">Methyltransferase</keyword>
<dbReference type="SUPFAM" id="SSF53335">
    <property type="entry name" value="S-adenosyl-L-methionine-dependent methyltransferases"/>
    <property type="match status" value="1"/>
</dbReference>
<dbReference type="InterPro" id="IPR002052">
    <property type="entry name" value="DNA_methylase_N6_adenine_CS"/>
</dbReference>
<evidence type="ECO:0000256" key="5">
    <source>
        <dbReference type="ARBA" id="ARBA00047942"/>
    </source>
</evidence>
<feature type="domain" description="Type II methyltransferase M.TaqI-like" evidence="7">
    <location>
        <begin position="458"/>
        <end position="768"/>
    </location>
</feature>
<organism evidence="8">
    <name type="scientific">Ignavibacterium album</name>
    <dbReference type="NCBI Taxonomy" id="591197"/>
    <lineage>
        <taxon>Bacteria</taxon>
        <taxon>Pseudomonadati</taxon>
        <taxon>Ignavibacteriota</taxon>
        <taxon>Ignavibacteria</taxon>
        <taxon>Ignavibacteriales</taxon>
        <taxon>Ignavibacteriaceae</taxon>
        <taxon>Ignavibacterium</taxon>
    </lineage>
</organism>
<dbReference type="PRINTS" id="PR00507">
    <property type="entry name" value="N12N6MTFRASE"/>
</dbReference>
<dbReference type="GO" id="GO:0032259">
    <property type="term" value="P:methylation"/>
    <property type="evidence" value="ECO:0007669"/>
    <property type="project" value="UniProtKB-KW"/>
</dbReference>
<dbReference type="PANTHER" id="PTHR33841">
    <property type="entry name" value="DNA METHYLTRANSFERASE YEEA-RELATED"/>
    <property type="match status" value="1"/>
</dbReference>
<dbReference type="EC" id="2.1.1.72" evidence="1"/>
<dbReference type="InterPro" id="IPR050953">
    <property type="entry name" value="N4_N6_ade-DNA_methylase"/>
</dbReference>
<dbReference type="InterPro" id="IPR011639">
    <property type="entry name" value="MethylTrfase_TaqI-like_dom"/>
</dbReference>
<keyword evidence="3" id="KW-0808">Transferase</keyword>
<gene>
    <name evidence="8" type="ORF">ENS56_09985</name>
</gene>
<dbReference type="Gene3D" id="3.40.50.150">
    <property type="entry name" value="Vaccinia Virus protein VP39"/>
    <property type="match status" value="1"/>
</dbReference>
<accession>A0A832G762</accession>
<evidence type="ECO:0000259" key="7">
    <source>
        <dbReference type="Pfam" id="PF07669"/>
    </source>
</evidence>
<feature type="coiled-coil region" evidence="6">
    <location>
        <begin position="596"/>
        <end position="630"/>
    </location>
</feature>
<evidence type="ECO:0000256" key="4">
    <source>
        <dbReference type="ARBA" id="ARBA00022691"/>
    </source>
</evidence>